<protein>
    <submittedName>
        <fullName evidence="7">Methyl-accepting chemotaxis protein</fullName>
    </submittedName>
</protein>
<keyword evidence="4" id="KW-1133">Transmembrane helix</keyword>
<gene>
    <name evidence="7" type="ORF">H7F49_17130</name>
</gene>
<proteinExistence type="inferred from homology"/>
<feature type="transmembrane region" description="Helical" evidence="4">
    <location>
        <begin position="165"/>
        <end position="190"/>
    </location>
</feature>
<evidence type="ECO:0000256" key="2">
    <source>
        <dbReference type="ARBA" id="ARBA00029447"/>
    </source>
</evidence>
<accession>A0A7X1FAH4</accession>
<feature type="domain" description="HAMP" evidence="6">
    <location>
        <begin position="252"/>
        <end position="304"/>
    </location>
</feature>
<dbReference type="PANTHER" id="PTHR43531">
    <property type="entry name" value="PROTEIN ICFG"/>
    <property type="match status" value="1"/>
</dbReference>
<evidence type="ECO:0000259" key="6">
    <source>
        <dbReference type="PROSITE" id="PS50885"/>
    </source>
</evidence>
<dbReference type="SMART" id="SM00304">
    <property type="entry name" value="HAMP"/>
    <property type="match status" value="2"/>
</dbReference>
<feature type="domain" description="Methyl-accepting transducer" evidence="5">
    <location>
        <begin position="309"/>
        <end position="538"/>
    </location>
</feature>
<dbReference type="InterPro" id="IPR003660">
    <property type="entry name" value="HAMP_dom"/>
</dbReference>
<dbReference type="SMART" id="SM00283">
    <property type="entry name" value="MA"/>
    <property type="match status" value="1"/>
</dbReference>
<evidence type="ECO:0000313" key="8">
    <source>
        <dbReference type="Proteomes" id="UP000520156"/>
    </source>
</evidence>
<dbReference type="GO" id="GO:0016020">
    <property type="term" value="C:membrane"/>
    <property type="evidence" value="ECO:0007669"/>
    <property type="project" value="InterPro"/>
</dbReference>
<keyword evidence="4" id="KW-0812">Transmembrane</keyword>
<evidence type="ECO:0000256" key="3">
    <source>
        <dbReference type="PROSITE-ProRule" id="PRU00284"/>
    </source>
</evidence>
<dbReference type="InterPro" id="IPR004089">
    <property type="entry name" value="MCPsignal_dom"/>
</dbReference>
<evidence type="ECO:0000259" key="5">
    <source>
        <dbReference type="PROSITE" id="PS50111"/>
    </source>
</evidence>
<name>A0A7X1FAH4_9SPHN</name>
<dbReference type="Pfam" id="PF00015">
    <property type="entry name" value="MCPsignal"/>
    <property type="match status" value="1"/>
</dbReference>
<sequence length="573" mass="60746">MTGIAIQQIRFGGPMHRVNQQFSDLTADILPPPLYVIESYLETTQAVAATADGIGAPGSAEGHAGRLAQLERQFNERAQVWENSDLTSALKATLVPRVISTGKAFWQEVDTQFVPALRANNRDGVLASYNNLSRLYGEHRQAVDALVAGAADQQGQLVQSSQSTLLIVGILLSVIALSVIGVLVAGVRLFDRKIISPIENTAGVLRQMANGQIDVDLGEASPHAAQDDEIGAMLEAARVFRDALHTRIAHEREQQEVVARLDDALTELADGNLSYRIDHPMAADYERLRVAFNRTMEALSETLVQVSETSQTVSCGANEIHAAAGDLAHRTEHQANRLEAAAHALNEVTALVSRTAQDSLEVATAIVSAQDEARASADVVAQTITAMSEIETSARAIVQIIGTIDGLAFQTNLLALNAGVEAARAGEAGKGFAVVANEVRALSDRSKEAAEEIRRLITASSEQVVSGVGLVNSSGQMLQSIVTGISDIAGRVQDITDAANRQAASLREVSQVVNEMDSATQQNAAMVEETTAAARSLSTEAGMLRQRVAVFQTGGRGKPVRAAAPSAKFALAS</sequence>
<comment type="similarity">
    <text evidence="2">Belongs to the methyl-accepting chemotaxis (MCP) protein family.</text>
</comment>
<keyword evidence="8" id="KW-1185">Reference proteome</keyword>
<comment type="caution">
    <text evidence="7">The sequence shown here is derived from an EMBL/GenBank/DDBJ whole genome shotgun (WGS) entry which is preliminary data.</text>
</comment>
<dbReference type="AlphaFoldDB" id="A0A7X1FAH4"/>
<feature type="domain" description="HAMP" evidence="6">
    <location>
        <begin position="192"/>
        <end position="249"/>
    </location>
</feature>
<dbReference type="GO" id="GO:0007165">
    <property type="term" value="P:signal transduction"/>
    <property type="evidence" value="ECO:0007669"/>
    <property type="project" value="UniProtKB-KW"/>
</dbReference>
<keyword evidence="1" id="KW-0145">Chemotaxis</keyword>
<dbReference type="Gene3D" id="6.10.340.10">
    <property type="match status" value="1"/>
</dbReference>
<dbReference type="GO" id="GO:0006935">
    <property type="term" value="P:chemotaxis"/>
    <property type="evidence" value="ECO:0007669"/>
    <property type="project" value="UniProtKB-KW"/>
</dbReference>
<dbReference type="Proteomes" id="UP000520156">
    <property type="component" value="Unassembled WGS sequence"/>
</dbReference>
<evidence type="ECO:0000256" key="4">
    <source>
        <dbReference type="SAM" id="Phobius"/>
    </source>
</evidence>
<evidence type="ECO:0000313" key="7">
    <source>
        <dbReference type="EMBL" id="MBC2653411.1"/>
    </source>
</evidence>
<dbReference type="EMBL" id="JACLAU010000046">
    <property type="protein sequence ID" value="MBC2653411.1"/>
    <property type="molecule type" value="Genomic_DNA"/>
</dbReference>
<organism evidence="7 8">
    <name type="scientific">Novosphingobium aerophilum</name>
    <dbReference type="NCBI Taxonomy" id="2839843"/>
    <lineage>
        <taxon>Bacteria</taxon>
        <taxon>Pseudomonadati</taxon>
        <taxon>Pseudomonadota</taxon>
        <taxon>Alphaproteobacteria</taxon>
        <taxon>Sphingomonadales</taxon>
        <taxon>Sphingomonadaceae</taxon>
        <taxon>Novosphingobium</taxon>
    </lineage>
</organism>
<dbReference type="PROSITE" id="PS50885">
    <property type="entry name" value="HAMP"/>
    <property type="match status" value="2"/>
</dbReference>
<dbReference type="SUPFAM" id="SSF58104">
    <property type="entry name" value="Methyl-accepting chemotaxis protein (MCP) signaling domain"/>
    <property type="match status" value="1"/>
</dbReference>
<keyword evidence="4" id="KW-0472">Membrane</keyword>
<dbReference type="CDD" id="cd11386">
    <property type="entry name" value="MCP_signal"/>
    <property type="match status" value="1"/>
</dbReference>
<evidence type="ECO:0000256" key="1">
    <source>
        <dbReference type="ARBA" id="ARBA00022500"/>
    </source>
</evidence>
<dbReference type="PANTHER" id="PTHR43531:SF11">
    <property type="entry name" value="METHYL-ACCEPTING CHEMOTAXIS PROTEIN 3"/>
    <property type="match status" value="1"/>
</dbReference>
<reference evidence="7 8" key="1">
    <citation type="submission" date="2020-08" db="EMBL/GenBank/DDBJ databases">
        <title>The genome sequence of Novosphingobium flavum 4Y4.</title>
        <authorList>
            <person name="Liu Y."/>
        </authorList>
    </citation>
    <scope>NUCLEOTIDE SEQUENCE [LARGE SCALE GENOMIC DNA]</scope>
    <source>
        <strain evidence="7 8">4Y4</strain>
    </source>
</reference>
<keyword evidence="3" id="KW-0807">Transducer</keyword>
<dbReference type="Gene3D" id="1.10.287.950">
    <property type="entry name" value="Methyl-accepting chemotaxis protein"/>
    <property type="match status" value="1"/>
</dbReference>
<dbReference type="InterPro" id="IPR051310">
    <property type="entry name" value="MCP_chemotaxis"/>
</dbReference>
<dbReference type="PROSITE" id="PS50111">
    <property type="entry name" value="CHEMOTAXIS_TRANSDUC_2"/>
    <property type="match status" value="1"/>
</dbReference>